<evidence type="ECO:0000313" key="1">
    <source>
        <dbReference type="EMBL" id="EGC82390.1"/>
    </source>
</evidence>
<dbReference type="AlphaFoldDB" id="F0GUT3"/>
<sequence length="151" mass="17655">MICDDISNLNKYESINENIADIINFLDSFDKSSFTTGRVDINDNLFANIQTYETSSASQRQYEVHEKYIDLQFIVSGEERIDYAFNKEYKNPYKINKDGDYFLTNDIEYFSSLTMKENSFAIFFPGEFHKPGCSLNDDSKVSKIVFKIKYE</sequence>
<dbReference type="InterPro" id="IPR004375">
    <property type="entry name" value="NanQ/TabA/YiaL"/>
</dbReference>
<dbReference type="InterPro" id="IPR037012">
    <property type="entry name" value="NanQ/TabA/YiaL_sf"/>
</dbReference>
<dbReference type="PANTHER" id="PTHR34986">
    <property type="entry name" value="EVOLVED BETA-GALACTOSIDASE SUBUNIT BETA"/>
    <property type="match status" value="1"/>
</dbReference>
<dbReference type="PANTHER" id="PTHR34986:SF1">
    <property type="entry name" value="PROTEIN YIAL"/>
    <property type="match status" value="1"/>
</dbReference>
<reference evidence="1 2" key="1">
    <citation type="submission" date="2011-01" db="EMBL/GenBank/DDBJ databases">
        <authorList>
            <person name="Durkin A.S."/>
            <person name="Madupu R."/>
            <person name="Torralba M."/>
            <person name="Gillis M."/>
            <person name="Methe B."/>
            <person name="Sutton G."/>
            <person name="Nelson K.E."/>
        </authorList>
    </citation>
    <scope>NUCLEOTIDE SEQUENCE [LARGE SCALE GENOMIC DNA]</scope>
    <source>
        <strain evidence="1 2">ACS-065-V-Col13</strain>
    </source>
</reference>
<gene>
    <name evidence="1" type="ORF">HMPREF9290_1507</name>
</gene>
<protein>
    <submittedName>
        <fullName evidence="1">YhcH/YjgK/YiaL family protein</fullName>
    </submittedName>
</protein>
<dbReference type="NCBIfam" id="TIGR00022">
    <property type="entry name" value="YhcH/YjgK/YiaL family protein"/>
    <property type="match status" value="1"/>
</dbReference>
<keyword evidence="2" id="KW-1185">Reference proteome</keyword>
<dbReference type="RefSeq" id="WP_004834218.1">
    <property type="nucleotide sequence ID" value="NZ_AEXM01000012.1"/>
</dbReference>
<dbReference type="SUPFAM" id="SSF51197">
    <property type="entry name" value="Clavaminate synthase-like"/>
    <property type="match status" value="1"/>
</dbReference>
<dbReference type="Proteomes" id="UP000005286">
    <property type="component" value="Unassembled WGS sequence"/>
</dbReference>
<dbReference type="GO" id="GO:0005829">
    <property type="term" value="C:cytosol"/>
    <property type="evidence" value="ECO:0007669"/>
    <property type="project" value="TreeGrafter"/>
</dbReference>
<dbReference type="Pfam" id="PF04074">
    <property type="entry name" value="DUF386"/>
    <property type="match status" value="1"/>
</dbReference>
<proteinExistence type="predicted"/>
<organism evidence="1 2">
    <name type="scientific">Anaerococcus prevotii ACS-065-V-Col13</name>
    <dbReference type="NCBI Taxonomy" id="879305"/>
    <lineage>
        <taxon>Bacteria</taxon>
        <taxon>Bacillati</taxon>
        <taxon>Bacillota</taxon>
        <taxon>Tissierellia</taxon>
        <taxon>Tissierellales</taxon>
        <taxon>Peptoniphilaceae</taxon>
        <taxon>Anaerococcus</taxon>
    </lineage>
</organism>
<dbReference type="EMBL" id="AEXM01000012">
    <property type="protein sequence ID" value="EGC82390.1"/>
    <property type="molecule type" value="Genomic_DNA"/>
</dbReference>
<name>F0GUT3_9FIRM</name>
<accession>F0GUT3</accession>
<dbReference type="PATRIC" id="fig|879305.3.peg.565"/>
<dbReference type="STRING" id="879305.HMPREF9290_1507"/>
<dbReference type="Gene3D" id="2.60.120.370">
    <property type="entry name" value="YhcH/YjgK/YiaL"/>
    <property type="match status" value="1"/>
</dbReference>
<comment type="caution">
    <text evidence="1">The sequence shown here is derived from an EMBL/GenBank/DDBJ whole genome shotgun (WGS) entry which is preliminary data.</text>
</comment>
<evidence type="ECO:0000313" key="2">
    <source>
        <dbReference type="Proteomes" id="UP000005286"/>
    </source>
</evidence>
<dbReference type="eggNOG" id="COG2731">
    <property type="taxonomic scope" value="Bacteria"/>
</dbReference>